<sequence length="198" mass="22304">MWDHTPIFKVSGTWDQPSATFLKTEVLRMDAALRKAADSTPLTAHCTAVGSEVQGRKGFGVLPVLPGWQEALPLAQKATLLSLVNSGLLPWTLHLCISETGPEQPTCPRKTHTPHLHPWEAEAQASHLLEDYPIPQYHRWQLSKAHRAWAWDALRFLRPHNLSVKLSTGRPRWRHPQPQGCLKMKHPKGLSTLPQLLL</sequence>
<comment type="caution">
    <text evidence="1">The sequence shown here is derived from an EMBL/GenBank/DDBJ whole genome shotgun (WGS) entry which is preliminary data.</text>
</comment>
<name>A0A5N4EG31_CAMDR</name>
<accession>A0A5N4EG31</accession>
<evidence type="ECO:0000313" key="2">
    <source>
        <dbReference type="Proteomes" id="UP000299084"/>
    </source>
</evidence>
<reference evidence="1 2" key="1">
    <citation type="journal article" date="2019" name="Mol. Ecol. Resour.">
        <title>Improving Illumina assemblies with Hi-C and long reads: an example with the North African dromedary.</title>
        <authorList>
            <person name="Elbers J.P."/>
            <person name="Rogers M.F."/>
            <person name="Perelman P.L."/>
            <person name="Proskuryakova A.A."/>
            <person name="Serdyukova N.A."/>
            <person name="Johnson W.E."/>
            <person name="Horin P."/>
            <person name="Corander J."/>
            <person name="Murphy D."/>
            <person name="Burger P.A."/>
        </authorList>
    </citation>
    <scope>NUCLEOTIDE SEQUENCE [LARGE SCALE GENOMIC DNA]</scope>
    <source>
        <strain evidence="1">Drom800</strain>
        <tissue evidence="1">Blood</tissue>
    </source>
</reference>
<gene>
    <name evidence="1" type="ORF">Cadr_000002418</name>
</gene>
<organism evidence="1 2">
    <name type="scientific">Camelus dromedarius</name>
    <name type="common">Dromedary</name>
    <name type="synonym">Arabian camel</name>
    <dbReference type="NCBI Taxonomy" id="9838"/>
    <lineage>
        <taxon>Eukaryota</taxon>
        <taxon>Metazoa</taxon>
        <taxon>Chordata</taxon>
        <taxon>Craniata</taxon>
        <taxon>Vertebrata</taxon>
        <taxon>Euteleostomi</taxon>
        <taxon>Mammalia</taxon>
        <taxon>Eutheria</taxon>
        <taxon>Laurasiatheria</taxon>
        <taxon>Artiodactyla</taxon>
        <taxon>Tylopoda</taxon>
        <taxon>Camelidae</taxon>
        <taxon>Camelus</taxon>
    </lineage>
</organism>
<evidence type="ECO:0000313" key="1">
    <source>
        <dbReference type="EMBL" id="KAB1281966.1"/>
    </source>
</evidence>
<dbReference type="EMBL" id="JWIN03000002">
    <property type="protein sequence ID" value="KAB1281966.1"/>
    <property type="molecule type" value="Genomic_DNA"/>
</dbReference>
<dbReference type="AlphaFoldDB" id="A0A5N4EG31"/>
<proteinExistence type="predicted"/>
<keyword evidence="2" id="KW-1185">Reference proteome</keyword>
<dbReference type="Proteomes" id="UP000299084">
    <property type="component" value="Unassembled WGS sequence"/>
</dbReference>
<protein>
    <submittedName>
        <fullName evidence="1">Uncharacterized protein</fullName>
    </submittedName>
</protein>